<dbReference type="RefSeq" id="WP_205003833.1">
    <property type="nucleotide sequence ID" value="NZ_JAFBER010000013.1"/>
</dbReference>
<dbReference type="InterPro" id="IPR020846">
    <property type="entry name" value="MFS_dom"/>
</dbReference>
<keyword evidence="2" id="KW-0813">Transport</keyword>
<feature type="transmembrane region" description="Helical" evidence="7">
    <location>
        <begin position="333"/>
        <end position="352"/>
    </location>
</feature>
<dbReference type="Proteomes" id="UP000808914">
    <property type="component" value="Unassembled WGS sequence"/>
</dbReference>
<keyword evidence="3" id="KW-1003">Cell membrane</keyword>
<dbReference type="PRINTS" id="PR01036">
    <property type="entry name" value="TCRTETB"/>
</dbReference>
<comment type="subcellular location">
    <subcellularLocation>
        <location evidence="1">Cell membrane</location>
        <topology evidence="1">Multi-pass membrane protein</topology>
    </subcellularLocation>
</comment>
<dbReference type="Gene3D" id="1.20.1250.20">
    <property type="entry name" value="MFS general substrate transporter like domains"/>
    <property type="match status" value="1"/>
</dbReference>
<keyword evidence="4 7" id="KW-0812">Transmembrane</keyword>
<dbReference type="InterPro" id="IPR036259">
    <property type="entry name" value="MFS_trans_sf"/>
</dbReference>
<feature type="transmembrane region" description="Helical" evidence="7">
    <location>
        <begin position="53"/>
        <end position="74"/>
    </location>
</feature>
<dbReference type="SUPFAM" id="SSF103473">
    <property type="entry name" value="MFS general substrate transporter"/>
    <property type="match status" value="1"/>
</dbReference>
<dbReference type="InterPro" id="IPR011701">
    <property type="entry name" value="MFS"/>
</dbReference>
<dbReference type="Pfam" id="PF07690">
    <property type="entry name" value="MFS_1"/>
    <property type="match status" value="1"/>
</dbReference>
<feature type="transmembrane region" description="Helical" evidence="7">
    <location>
        <begin position="110"/>
        <end position="131"/>
    </location>
</feature>
<evidence type="ECO:0000256" key="3">
    <source>
        <dbReference type="ARBA" id="ARBA00022475"/>
    </source>
</evidence>
<name>A0ABS2Q0U5_9BACL</name>
<keyword evidence="5 7" id="KW-1133">Transmembrane helix</keyword>
<feature type="transmembrane region" description="Helical" evidence="7">
    <location>
        <begin position="81"/>
        <end position="104"/>
    </location>
</feature>
<keyword evidence="6 7" id="KW-0472">Membrane</keyword>
<keyword evidence="10" id="KW-1185">Reference proteome</keyword>
<evidence type="ECO:0000256" key="4">
    <source>
        <dbReference type="ARBA" id="ARBA00022692"/>
    </source>
</evidence>
<feature type="transmembrane region" description="Helical" evidence="7">
    <location>
        <begin position="201"/>
        <end position="220"/>
    </location>
</feature>
<feature type="transmembrane region" description="Helical" evidence="7">
    <location>
        <begin position="358"/>
        <end position="384"/>
    </location>
</feature>
<sequence length="486" mass="53072">MEQVQTKQDVNRIPIVAVLILGGFVALLNQTLLNTAIPKIMDDLEISANTSQWLSTGFMLVNGIMIPISALLINRFTTRQLFFTAMSFFALGTLIAAFAQNFTFLLTGRLVQACGAGIMMPLMQTVMFMIFPKEKRGAAMGMVGLAIAFAPAIGPTLSGWIVEHYSWRLLFYVILPFVLIDIIIGIFVLKNVTKQTFPKIDFISIILSSIGFGGFLYGFSSAGNNGWDSAEVIMSLIISMVALGLFVWRQLVAEKPMLDFRVFTHGTFAVTTLLTMIVSMAMLSAELLLPLYMQNMRDFTALESGMMLLPGAIVMGITSPIAGRVFDKIGARWLSIIGLTIVAITTFLFTNLDASMSYTYILLIYAVRMFGLAIVMMPVTTAGLNQLPEHLISHGTAMNNTMRTVSGSIGTALLVTIMTNSAQNYHQDMSAFKGMALEEAKHQMAANAMIHGINVAFMVASGIACLGLVVSFFIKQKDVSENKSNV</sequence>
<evidence type="ECO:0000256" key="5">
    <source>
        <dbReference type="ARBA" id="ARBA00022989"/>
    </source>
</evidence>
<feature type="domain" description="Major facilitator superfamily (MFS) profile" evidence="8">
    <location>
        <begin position="15"/>
        <end position="479"/>
    </location>
</feature>
<evidence type="ECO:0000256" key="2">
    <source>
        <dbReference type="ARBA" id="ARBA00022448"/>
    </source>
</evidence>
<evidence type="ECO:0000256" key="7">
    <source>
        <dbReference type="SAM" id="Phobius"/>
    </source>
</evidence>
<feature type="transmembrane region" description="Helical" evidence="7">
    <location>
        <begin position="263"/>
        <end position="285"/>
    </location>
</feature>
<organism evidence="9 10">
    <name type="scientific">Scopulibacillus daqui</name>
    <dbReference type="NCBI Taxonomy" id="1469162"/>
    <lineage>
        <taxon>Bacteria</taxon>
        <taxon>Bacillati</taxon>
        <taxon>Bacillota</taxon>
        <taxon>Bacilli</taxon>
        <taxon>Bacillales</taxon>
        <taxon>Sporolactobacillaceae</taxon>
        <taxon>Scopulibacillus</taxon>
    </lineage>
</organism>
<reference evidence="9 10" key="1">
    <citation type="submission" date="2021-01" db="EMBL/GenBank/DDBJ databases">
        <title>Genomic Encyclopedia of Type Strains, Phase IV (KMG-IV): sequencing the most valuable type-strain genomes for metagenomic binning, comparative biology and taxonomic classification.</title>
        <authorList>
            <person name="Goeker M."/>
        </authorList>
    </citation>
    <scope>NUCLEOTIDE SEQUENCE [LARGE SCALE GENOMIC DNA]</scope>
    <source>
        <strain evidence="9 10">DSM 28236</strain>
    </source>
</reference>
<feature type="transmembrane region" description="Helical" evidence="7">
    <location>
        <begin position="232"/>
        <end position="251"/>
    </location>
</feature>
<feature type="transmembrane region" description="Helical" evidence="7">
    <location>
        <begin position="405"/>
        <end position="425"/>
    </location>
</feature>
<evidence type="ECO:0000259" key="8">
    <source>
        <dbReference type="PROSITE" id="PS50850"/>
    </source>
</evidence>
<feature type="transmembrane region" description="Helical" evidence="7">
    <location>
        <begin position="12"/>
        <end position="33"/>
    </location>
</feature>
<dbReference type="Gene3D" id="1.20.1720.10">
    <property type="entry name" value="Multidrug resistance protein D"/>
    <property type="match status" value="1"/>
</dbReference>
<dbReference type="EMBL" id="JAFBER010000013">
    <property type="protein sequence ID" value="MBM7645920.1"/>
    <property type="molecule type" value="Genomic_DNA"/>
</dbReference>
<dbReference type="PANTHER" id="PTHR42718">
    <property type="entry name" value="MAJOR FACILITATOR SUPERFAMILY MULTIDRUG TRANSPORTER MFSC"/>
    <property type="match status" value="1"/>
</dbReference>
<accession>A0ABS2Q0U5</accession>
<feature type="transmembrane region" description="Helical" evidence="7">
    <location>
        <begin position="445"/>
        <end position="474"/>
    </location>
</feature>
<evidence type="ECO:0000313" key="9">
    <source>
        <dbReference type="EMBL" id="MBM7645920.1"/>
    </source>
</evidence>
<dbReference type="CDD" id="cd17503">
    <property type="entry name" value="MFS_LmrB_MDR_like"/>
    <property type="match status" value="1"/>
</dbReference>
<dbReference type="PANTHER" id="PTHR42718:SF24">
    <property type="entry name" value="MAJOR FACILITATOR SUPERFAMILY (MFS) PROFILE DOMAIN-CONTAINING PROTEIN"/>
    <property type="match status" value="1"/>
</dbReference>
<dbReference type="PROSITE" id="PS50850">
    <property type="entry name" value="MFS"/>
    <property type="match status" value="1"/>
</dbReference>
<dbReference type="InterPro" id="IPR004638">
    <property type="entry name" value="EmrB-like"/>
</dbReference>
<feature type="transmembrane region" description="Helical" evidence="7">
    <location>
        <begin position="305"/>
        <end position="326"/>
    </location>
</feature>
<gene>
    <name evidence="9" type="ORF">JOD45_002145</name>
</gene>
<feature type="transmembrane region" description="Helical" evidence="7">
    <location>
        <begin position="138"/>
        <end position="157"/>
    </location>
</feature>
<proteinExistence type="predicted"/>
<dbReference type="NCBIfam" id="TIGR00711">
    <property type="entry name" value="efflux_EmrB"/>
    <property type="match status" value="1"/>
</dbReference>
<feature type="transmembrane region" description="Helical" evidence="7">
    <location>
        <begin position="169"/>
        <end position="189"/>
    </location>
</feature>
<protein>
    <submittedName>
        <fullName evidence="9">EmrB/QacA subfamily drug resistance transporter</fullName>
    </submittedName>
</protein>
<evidence type="ECO:0000256" key="6">
    <source>
        <dbReference type="ARBA" id="ARBA00023136"/>
    </source>
</evidence>
<comment type="caution">
    <text evidence="9">The sequence shown here is derived from an EMBL/GenBank/DDBJ whole genome shotgun (WGS) entry which is preliminary data.</text>
</comment>
<evidence type="ECO:0000313" key="10">
    <source>
        <dbReference type="Proteomes" id="UP000808914"/>
    </source>
</evidence>
<evidence type="ECO:0000256" key="1">
    <source>
        <dbReference type="ARBA" id="ARBA00004651"/>
    </source>
</evidence>